<keyword evidence="2" id="KW-0805">Transcription regulation</keyword>
<feature type="region of interest" description="Disordered" evidence="6">
    <location>
        <begin position="1"/>
        <end position="43"/>
    </location>
</feature>
<dbReference type="EMBL" id="MOOB01000017">
    <property type="protein sequence ID" value="OQE88427.1"/>
    <property type="molecule type" value="Genomic_DNA"/>
</dbReference>
<keyword evidence="4" id="KW-0804">Transcription</keyword>
<dbReference type="InterPro" id="IPR001138">
    <property type="entry name" value="Zn2Cys6_DnaBD"/>
</dbReference>
<gene>
    <name evidence="8" type="ORF">PENNAL_c0017G06368</name>
</gene>
<dbReference type="PANTHER" id="PTHR31001">
    <property type="entry name" value="UNCHARACTERIZED TRANSCRIPTIONAL REGULATORY PROTEIN"/>
    <property type="match status" value="1"/>
</dbReference>
<dbReference type="OMA" id="IECHELH"/>
<keyword evidence="5" id="KW-0539">Nucleus</keyword>
<feature type="compositionally biased region" description="Basic and acidic residues" evidence="6">
    <location>
        <begin position="102"/>
        <end position="120"/>
    </location>
</feature>
<proteinExistence type="predicted"/>
<evidence type="ECO:0000256" key="4">
    <source>
        <dbReference type="ARBA" id="ARBA00023163"/>
    </source>
</evidence>
<feature type="region of interest" description="Disordered" evidence="6">
    <location>
        <begin position="102"/>
        <end position="146"/>
    </location>
</feature>
<evidence type="ECO:0000256" key="2">
    <source>
        <dbReference type="ARBA" id="ARBA00023015"/>
    </source>
</evidence>
<dbReference type="PROSITE" id="PS00463">
    <property type="entry name" value="ZN2_CY6_FUNGAL_1"/>
    <property type="match status" value="1"/>
</dbReference>
<accession>A0A1V6YM74</accession>
<dbReference type="SMART" id="SM00066">
    <property type="entry name" value="GAL4"/>
    <property type="match status" value="1"/>
</dbReference>
<feature type="domain" description="Zn(2)-C6 fungal-type" evidence="7">
    <location>
        <begin position="50"/>
        <end position="79"/>
    </location>
</feature>
<reference evidence="9" key="1">
    <citation type="journal article" date="2017" name="Nat. Microbiol.">
        <title>Global analysis of biosynthetic gene clusters reveals vast potential of secondary metabolite production in Penicillium species.</title>
        <authorList>
            <person name="Nielsen J.C."/>
            <person name="Grijseels S."/>
            <person name="Prigent S."/>
            <person name="Ji B."/>
            <person name="Dainat J."/>
            <person name="Nielsen K.F."/>
            <person name="Frisvad J.C."/>
            <person name="Workman M."/>
            <person name="Nielsen J."/>
        </authorList>
    </citation>
    <scope>NUCLEOTIDE SEQUENCE [LARGE SCALE GENOMIC DNA]</scope>
    <source>
        <strain evidence="9">IBT 13039</strain>
    </source>
</reference>
<sequence length="572" mass="63787">MAAFASPADRAHPQRVSCDSRIPSGADETAAASAPKPREKARRRNRVIHSCLECRRRKMKCDRENPCQNCCASLLRCIYVPTVNADAQLRQRLAEMKDAKDAIDDTLRGDQLKPPKGDPKPKRRRQPEQSGSDDSDTSADDGHLEPTPLAVQDAAYADEADDDIEDLGFKIGRMRMGARIGGYYRPKIADEILVCLQQNSRDPSTPVTTSEKFRVEMDAKYGAYLNVASPSPMQRMASLVLKLFTGLFYVNILNRYMTGVTYQIPDRLRQIVLTKGTDVLEAAVELESATDLHKWAWYSSSWQDYHTALLLLIEVFLFPMRRESSRIWCCLDFIFADAISNLPPMNHKGVVPSIHEIVAHRDSKARYLLMMIVEHTRAYQNAKGLKTSIRSEDSMTVAPLRRNGDGSGSRTPLNYAHWELKTEMNGRYGSLPPSGVRSGHDEVQSGLFQPPTGMPIESDTGPGSEYFDTLDNTASTWGTNSGGFSPWVRFGESGLDGDGRPVLHSGYGNSTDTTPNGNSSMAHHEVNGWSDDLNLQMLEIDWNLWDTIFPPQINDGNLDIPEDGFWSIGHSL</sequence>
<dbReference type="GO" id="GO:0008270">
    <property type="term" value="F:zinc ion binding"/>
    <property type="evidence" value="ECO:0007669"/>
    <property type="project" value="InterPro"/>
</dbReference>
<dbReference type="AlphaFoldDB" id="A0A1V6YM74"/>
<organism evidence="8 9">
    <name type="scientific">Penicillium nalgiovense</name>
    <dbReference type="NCBI Taxonomy" id="60175"/>
    <lineage>
        <taxon>Eukaryota</taxon>
        <taxon>Fungi</taxon>
        <taxon>Dikarya</taxon>
        <taxon>Ascomycota</taxon>
        <taxon>Pezizomycotina</taxon>
        <taxon>Eurotiomycetes</taxon>
        <taxon>Eurotiomycetidae</taxon>
        <taxon>Eurotiales</taxon>
        <taxon>Aspergillaceae</taxon>
        <taxon>Penicillium</taxon>
    </lineage>
</organism>
<dbReference type="STRING" id="60175.A0A1V6YM74"/>
<dbReference type="GO" id="GO:0003677">
    <property type="term" value="F:DNA binding"/>
    <property type="evidence" value="ECO:0007669"/>
    <property type="project" value="UniProtKB-KW"/>
</dbReference>
<comment type="caution">
    <text evidence="8">The sequence shown here is derived from an EMBL/GenBank/DDBJ whole genome shotgun (WGS) entry which is preliminary data.</text>
</comment>
<dbReference type="GO" id="GO:0000981">
    <property type="term" value="F:DNA-binding transcription factor activity, RNA polymerase II-specific"/>
    <property type="evidence" value="ECO:0007669"/>
    <property type="project" value="InterPro"/>
</dbReference>
<keyword evidence="3" id="KW-0238">DNA-binding</keyword>
<dbReference type="Gene3D" id="4.10.240.10">
    <property type="entry name" value="Zn(2)-C6 fungal-type DNA-binding domain"/>
    <property type="match status" value="1"/>
</dbReference>
<protein>
    <recommendedName>
        <fullName evidence="7">Zn(2)-C6 fungal-type domain-containing protein</fullName>
    </recommendedName>
</protein>
<dbReference type="Proteomes" id="UP000191691">
    <property type="component" value="Unassembled WGS sequence"/>
</dbReference>
<evidence type="ECO:0000256" key="3">
    <source>
        <dbReference type="ARBA" id="ARBA00023125"/>
    </source>
</evidence>
<keyword evidence="9" id="KW-1185">Reference proteome</keyword>
<dbReference type="GO" id="GO:0005634">
    <property type="term" value="C:nucleus"/>
    <property type="evidence" value="ECO:0007669"/>
    <property type="project" value="UniProtKB-SubCell"/>
</dbReference>
<evidence type="ECO:0000256" key="5">
    <source>
        <dbReference type="ARBA" id="ARBA00023242"/>
    </source>
</evidence>
<dbReference type="PROSITE" id="PS50048">
    <property type="entry name" value="ZN2_CY6_FUNGAL_2"/>
    <property type="match status" value="1"/>
</dbReference>
<dbReference type="Pfam" id="PF00172">
    <property type="entry name" value="Zn_clus"/>
    <property type="match status" value="1"/>
</dbReference>
<dbReference type="SUPFAM" id="SSF57701">
    <property type="entry name" value="Zn2/Cys6 DNA-binding domain"/>
    <property type="match status" value="1"/>
</dbReference>
<name>A0A1V6YM74_PENNA</name>
<dbReference type="InterPro" id="IPR050613">
    <property type="entry name" value="Sec_Metabolite_Reg"/>
</dbReference>
<evidence type="ECO:0000313" key="9">
    <source>
        <dbReference type="Proteomes" id="UP000191691"/>
    </source>
</evidence>
<evidence type="ECO:0000259" key="7">
    <source>
        <dbReference type="PROSITE" id="PS50048"/>
    </source>
</evidence>
<dbReference type="InterPro" id="IPR036864">
    <property type="entry name" value="Zn2-C6_fun-type_DNA-bd_sf"/>
</dbReference>
<evidence type="ECO:0000313" key="8">
    <source>
        <dbReference type="EMBL" id="OQE88427.1"/>
    </source>
</evidence>
<evidence type="ECO:0000256" key="1">
    <source>
        <dbReference type="ARBA" id="ARBA00004123"/>
    </source>
</evidence>
<evidence type="ECO:0000256" key="6">
    <source>
        <dbReference type="SAM" id="MobiDB-lite"/>
    </source>
</evidence>
<dbReference type="CDD" id="cd00067">
    <property type="entry name" value="GAL4"/>
    <property type="match status" value="1"/>
</dbReference>
<comment type="subcellular location">
    <subcellularLocation>
        <location evidence="1">Nucleus</location>
    </subcellularLocation>
</comment>